<keyword evidence="6" id="KW-0326">Glycosidase</keyword>
<dbReference type="EC" id="3.2.1.39" evidence="3"/>
<evidence type="ECO:0000256" key="4">
    <source>
        <dbReference type="ARBA" id="ARBA00022801"/>
    </source>
</evidence>
<dbReference type="Gene3D" id="1.10.630.10">
    <property type="entry name" value="Cytochrome P450"/>
    <property type="match status" value="1"/>
</dbReference>
<dbReference type="Pfam" id="PF03639">
    <property type="entry name" value="Glyco_hydro_81"/>
    <property type="match status" value="1"/>
</dbReference>
<dbReference type="InterPro" id="IPR005200">
    <property type="entry name" value="Endo-beta-glucanase"/>
</dbReference>
<accession>A0A8H5U4G2</accession>
<reference evidence="12 13" key="1">
    <citation type="submission" date="2020-05" db="EMBL/GenBank/DDBJ databases">
        <title>Identification and distribution of gene clusters putatively required for synthesis of sphingolipid metabolism inhibitors in phylogenetically diverse species of the filamentous fungus Fusarium.</title>
        <authorList>
            <person name="Kim H.-S."/>
            <person name="Busman M."/>
            <person name="Brown D.W."/>
            <person name="Divon H."/>
            <person name="Uhlig S."/>
            <person name="Proctor R.H."/>
        </authorList>
    </citation>
    <scope>NUCLEOTIDE SEQUENCE [LARGE SCALE GENOMIC DNA]</scope>
    <source>
        <strain evidence="12 13">NRRL 25311</strain>
    </source>
</reference>
<evidence type="ECO:0000256" key="2">
    <source>
        <dbReference type="ARBA" id="ARBA00010730"/>
    </source>
</evidence>
<evidence type="ECO:0000313" key="13">
    <source>
        <dbReference type="Proteomes" id="UP000562682"/>
    </source>
</evidence>
<organism evidence="12 13">
    <name type="scientific">Fusarium denticulatum</name>
    <dbReference type="NCBI Taxonomy" id="48507"/>
    <lineage>
        <taxon>Eukaryota</taxon>
        <taxon>Fungi</taxon>
        <taxon>Dikarya</taxon>
        <taxon>Ascomycota</taxon>
        <taxon>Pezizomycotina</taxon>
        <taxon>Sordariomycetes</taxon>
        <taxon>Hypocreomycetidae</taxon>
        <taxon>Hypocreales</taxon>
        <taxon>Nectriaceae</taxon>
        <taxon>Fusarium</taxon>
        <taxon>Fusarium fujikuroi species complex</taxon>
    </lineage>
</organism>
<evidence type="ECO:0000256" key="8">
    <source>
        <dbReference type="ARBA" id="ARBA00023326"/>
    </source>
</evidence>
<keyword evidence="9" id="KW-0812">Transmembrane</keyword>
<dbReference type="Pfam" id="PF17652">
    <property type="entry name" value="Glyco_hydro81C"/>
    <property type="match status" value="1"/>
</dbReference>
<dbReference type="InterPro" id="IPR040451">
    <property type="entry name" value="GH81_N"/>
</dbReference>
<dbReference type="GO" id="GO:0000272">
    <property type="term" value="P:polysaccharide catabolic process"/>
    <property type="evidence" value="ECO:0007669"/>
    <property type="project" value="UniProtKB-KW"/>
</dbReference>
<keyword evidence="9" id="KW-1133">Transmembrane helix</keyword>
<dbReference type="EMBL" id="JAAOAK010000231">
    <property type="protein sequence ID" value="KAF5681831.1"/>
    <property type="molecule type" value="Genomic_DNA"/>
</dbReference>
<evidence type="ECO:0000256" key="7">
    <source>
        <dbReference type="ARBA" id="ARBA00023316"/>
    </source>
</evidence>
<dbReference type="GO" id="GO:0052861">
    <property type="term" value="F:endo-1,3(4)-beta-glucanase activity"/>
    <property type="evidence" value="ECO:0007669"/>
    <property type="project" value="InterPro"/>
</dbReference>
<protein>
    <recommendedName>
        <fullName evidence="3">glucan endo-1,3-beta-D-glucosidase</fullName>
        <ecNumber evidence="3">3.2.1.39</ecNumber>
    </recommendedName>
</protein>
<dbReference type="PROSITE" id="PS52008">
    <property type="entry name" value="GH81"/>
    <property type="match status" value="1"/>
</dbReference>
<keyword evidence="4" id="KW-0378">Hydrolase</keyword>
<dbReference type="GO" id="GO:0020037">
    <property type="term" value="F:heme binding"/>
    <property type="evidence" value="ECO:0007669"/>
    <property type="project" value="InterPro"/>
</dbReference>
<dbReference type="Pfam" id="PF00067">
    <property type="entry name" value="p450"/>
    <property type="match status" value="1"/>
</dbReference>
<comment type="caution">
    <text evidence="12">The sequence shown here is derived from an EMBL/GenBank/DDBJ whole genome shotgun (WGS) entry which is preliminary data.</text>
</comment>
<feature type="transmembrane region" description="Helical" evidence="9">
    <location>
        <begin position="6"/>
        <end position="28"/>
    </location>
</feature>
<dbReference type="AlphaFoldDB" id="A0A8H5U4G2"/>
<evidence type="ECO:0000256" key="1">
    <source>
        <dbReference type="ARBA" id="ARBA00000382"/>
    </source>
</evidence>
<keyword evidence="9" id="KW-0472">Membrane</keyword>
<dbReference type="PANTHER" id="PTHR31983:SF0">
    <property type="entry name" value="GLUCAN ENDO-1,3-BETA-D-GLUCOSIDASE 2"/>
    <property type="match status" value="1"/>
</dbReference>
<dbReference type="GO" id="GO:0071555">
    <property type="term" value="P:cell wall organization"/>
    <property type="evidence" value="ECO:0007669"/>
    <property type="project" value="UniProtKB-KW"/>
</dbReference>
<dbReference type="GO" id="GO:0005506">
    <property type="term" value="F:iron ion binding"/>
    <property type="evidence" value="ECO:0007669"/>
    <property type="project" value="InterPro"/>
</dbReference>
<dbReference type="GO" id="GO:0042973">
    <property type="term" value="F:glucan endo-1,3-beta-D-glucosidase activity"/>
    <property type="evidence" value="ECO:0007669"/>
    <property type="project" value="UniProtKB-EC"/>
</dbReference>
<proteinExistence type="inferred from homology"/>
<dbReference type="GO" id="GO:0016705">
    <property type="term" value="F:oxidoreductase activity, acting on paired donors, with incorporation or reduction of molecular oxygen"/>
    <property type="evidence" value="ECO:0007669"/>
    <property type="project" value="InterPro"/>
</dbReference>
<keyword evidence="5" id="KW-0119">Carbohydrate metabolism</keyword>
<dbReference type="PANTHER" id="PTHR31983">
    <property type="entry name" value="ENDO-1,3(4)-BETA-GLUCANASE 1"/>
    <property type="match status" value="1"/>
</dbReference>
<comment type="catalytic activity">
    <reaction evidence="1">
        <text>Hydrolysis of (1-&gt;3)-beta-D-glucosidic linkages in (1-&gt;3)-beta-D-glucans.</text>
        <dbReference type="EC" id="3.2.1.39"/>
    </reaction>
</comment>
<feature type="domain" description="Glycosyl hydrolase family 81 C-terminal" evidence="11">
    <location>
        <begin position="581"/>
        <end position="910"/>
    </location>
</feature>
<feature type="domain" description="Glycosyl hydrolase family 81 N-terminal" evidence="10">
    <location>
        <begin position="493"/>
        <end position="570"/>
    </location>
</feature>
<dbReference type="Proteomes" id="UP000562682">
    <property type="component" value="Unassembled WGS sequence"/>
</dbReference>
<sequence length="924" mass="103098">MREMTIQPALVGYSIAGLLLATGILHILHMRYFHPLARFPGPFIASISNVYYALSMLSGNHHRNMLKLHREYGHIVRLAPNELSFSSLTSRDDIYGFKAARKFLKSPLYEGFVNGKEPSLVGIKDPILHGKKKRFLSHAFSAKALKSHEETINSYTDLFVKQAAIHGGGSEGIDMTRWYNWFSFDVIGDLAFGESFNCLKDVKDHFWVSLVFAHSSSIIRKDVLRRFPLISKILELYVVPKEVSSARRNHYLYSAQRVKDRLDMKTDRKDFMSYLLDAEDEDGLINQDFLTVSASTFVVAGSETTATALAGITYWLLKTPTALEKLVVDLQNRFDSYEDIRPDVVQDIPYLNACIEEGMRLFPPAPQALPRVSPGATVSDVYVPDGHLTPHQPSIHGNASAPREANVQLRDEGCSTSGFSAAEICRRATGNSSMTAYLVPGSPYITLNRGIKSFNGKGLSGGDTVHRYPAISYAQRSQPPDTLGCPFNCVPVSVSQDYSINGGSGTVTFKWETKGTGDLLMLTWPHHREVLQSPTSPEPSALSYLTLKGWMYPTLGNTWRLTYKLTSITLNAPRDVDPSCKESVVNGLKYEVDQLDPSKAPVPNEFYYWGGTLAARSRLALIADHVGSKDLIDPVIKYLKASFDGWFSTAKRALPAYETIWGGVIGKEGATNVWVDFGNGYFNDHHFHYGYFLHIAAVIAKYDPDWLNQHRDYVTFFARDIINPSSDDPFFPITRCLDWFAGHSWASGIANGAGSRDQESVGEAVNGYYGAMLWATVALDQEHANFARLLLAIEQQAARKYWHLYPSASKDDLTNPYPEAKFRDLITVGNVMDWQTGAWLFWGAEKVQIAAIQILPVTPVNEVMYDAEWVSNVFAYTMPELTNASYADSWKSVIYAAYANAKPQEATTWSANLSDWGTGARLGF</sequence>
<dbReference type="GO" id="GO:0004497">
    <property type="term" value="F:monooxygenase activity"/>
    <property type="evidence" value="ECO:0007669"/>
    <property type="project" value="InterPro"/>
</dbReference>
<keyword evidence="13" id="KW-1185">Reference proteome</keyword>
<keyword evidence="8" id="KW-0624">Polysaccharide degradation</keyword>
<gene>
    <name evidence="12" type="ORF">FDENT_7898</name>
</gene>
<dbReference type="InterPro" id="IPR001128">
    <property type="entry name" value="Cyt_P450"/>
</dbReference>
<comment type="similarity">
    <text evidence="2">Belongs to the glycosyl hydrolase 81 family.</text>
</comment>
<name>A0A8H5U4G2_9HYPO</name>
<evidence type="ECO:0000313" key="12">
    <source>
        <dbReference type="EMBL" id="KAF5681831.1"/>
    </source>
</evidence>
<evidence type="ECO:0000259" key="11">
    <source>
        <dbReference type="Pfam" id="PF17652"/>
    </source>
</evidence>
<evidence type="ECO:0000256" key="5">
    <source>
        <dbReference type="ARBA" id="ARBA00023277"/>
    </source>
</evidence>
<evidence type="ECO:0000256" key="6">
    <source>
        <dbReference type="ARBA" id="ARBA00023295"/>
    </source>
</evidence>
<evidence type="ECO:0000256" key="3">
    <source>
        <dbReference type="ARBA" id="ARBA00012780"/>
    </source>
</evidence>
<dbReference type="InterPro" id="IPR036396">
    <property type="entry name" value="Cyt_P450_sf"/>
</dbReference>
<evidence type="ECO:0000256" key="9">
    <source>
        <dbReference type="SAM" id="Phobius"/>
    </source>
</evidence>
<keyword evidence="7" id="KW-0961">Cell wall biogenesis/degradation</keyword>
<dbReference type="SUPFAM" id="SSF48264">
    <property type="entry name" value="Cytochrome P450"/>
    <property type="match status" value="1"/>
</dbReference>
<dbReference type="InterPro" id="IPR040720">
    <property type="entry name" value="GH81_C"/>
</dbReference>
<evidence type="ECO:0000259" key="10">
    <source>
        <dbReference type="Pfam" id="PF03639"/>
    </source>
</evidence>